<reference evidence="3 4" key="1">
    <citation type="submission" date="2020-04" db="EMBL/GenBank/DDBJ databases">
        <title>Salinimonas sp. HHU 13199.</title>
        <authorList>
            <person name="Cui X."/>
            <person name="Zhang D."/>
        </authorList>
    </citation>
    <scope>NUCLEOTIDE SEQUENCE [LARGE SCALE GENOMIC DNA]</scope>
    <source>
        <strain evidence="3 4">HHU 13199</strain>
    </source>
</reference>
<evidence type="ECO:0000256" key="2">
    <source>
        <dbReference type="SAM" id="SignalP"/>
    </source>
</evidence>
<comment type="caution">
    <text evidence="3">The sequence shown here is derived from an EMBL/GenBank/DDBJ whole genome shotgun (WGS) entry which is preliminary data.</text>
</comment>
<keyword evidence="1" id="KW-0812">Transmembrane</keyword>
<accession>A0ABR8LPZ3</accession>
<evidence type="ECO:0000256" key="1">
    <source>
        <dbReference type="SAM" id="Phobius"/>
    </source>
</evidence>
<dbReference type="Proteomes" id="UP000624419">
    <property type="component" value="Unassembled WGS sequence"/>
</dbReference>
<feature type="signal peptide" evidence="2">
    <location>
        <begin position="1"/>
        <end position="16"/>
    </location>
</feature>
<proteinExistence type="predicted"/>
<name>A0ABR8LPZ3_9ALTE</name>
<organism evidence="3 4">
    <name type="scientific">Salinimonas profundi</name>
    <dbReference type="NCBI Taxonomy" id="2729140"/>
    <lineage>
        <taxon>Bacteria</taxon>
        <taxon>Pseudomonadati</taxon>
        <taxon>Pseudomonadota</taxon>
        <taxon>Gammaproteobacteria</taxon>
        <taxon>Alteromonadales</taxon>
        <taxon>Alteromonadaceae</taxon>
        <taxon>Alteromonas/Salinimonas group</taxon>
        <taxon>Salinimonas</taxon>
    </lineage>
</organism>
<evidence type="ECO:0000313" key="4">
    <source>
        <dbReference type="Proteomes" id="UP000624419"/>
    </source>
</evidence>
<evidence type="ECO:0000313" key="3">
    <source>
        <dbReference type="EMBL" id="MBD3587693.1"/>
    </source>
</evidence>
<keyword evidence="1" id="KW-1133">Transmembrane helix</keyword>
<keyword evidence="4" id="KW-1185">Reference proteome</keyword>
<keyword evidence="1" id="KW-0472">Membrane</keyword>
<gene>
    <name evidence="3" type="ORF">HHX48_18300</name>
</gene>
<keyword evidence="2" id="KW-0732">Signal</keyword>
<sequence>MVFFVCLFATSSFAYAQETIQYTKDKRLINGDFKIFYVWDINKGLALEFSFETDVVATEAFNKVWWDIFDIHYNEMKKITSHQGHRVNFSPSVKIYMGADRNARYSDFKLQGVQPDYSIISVNQYVFEESGPSFKLIEPALLANGFIRFEYDKALGETDGKTVSKVVLLETEGIFEQISQARQKTKMSAQSMRKTIQLRSEEALTDAKFFYAWFYPLLALFVIVNLFILFHVIKAMLAKIMRKG</sequence>
<dbReference type="EMBL" id="JABBXD010000018">
    <property type="protein sequence ID" value="MBD3587693.1"/>
    <property type="molecule type" value="Genomic_DNA"/>
</dbReference>
<feature type="chain" id="PRO_5046697567" evidence="2">
    <location>
        <begin position="17"/>
        <end position="244"/>
    </location>
</feature>
<feature type="transmembrane region" description="Helical" evidence="1">
    <location>
        <begin position="210"/>
        <end position="233"/>
    </location>
</feature>
<protein>
    <submittedName>
        <fullName evidence="3">Uncharacterized protein</fullName>
    </submittedName>
</protein>
<dbReference type="RefSeq" id="WP_191026721.1">
    <property type="nucleotide sequence ID" value="NZ_JABBXD010000018.1"/>
</dbReference>